<accession>A0A0J8B0M1</accession>
<protein>
    <submittedName>
        <fullName evidence="1">Uncharacterized protein</fullName>
    </submittedName>
</protein>
<dbReference type="Proteomes" id="UP000035740">
    <property type="component" value="Unassembled WGS sequence"/>
</dbReference>
<name>A0A0J8B0M1_BETVV</name>
<organism evidence="1 2">
    <name type="scientific">Beta vulgaris subsp. vulgaris</name>
    <name type="common">Beet</name>
    <dbReference type="NCBI Taxonomy" id="3555"/>
    <lineage>
        <taxon>Eukaryota</taxon>
        <taxon>Viridiplantae</taxon>
        <taxon>Streptophyta</taxon>
        <taxon>Embryophyta</taxon>
        <taxon>Tracheophyta</taxon>
        <taxon>Spermatophyta</taxon>
        <taxon>Magnoliopsida</taxon>
        <taxon>eudicotyledons</taxon>
        <taxon>Gunneridae</taxon>
        <taxon>Pentapetalae</taxon>
        <taxon>Caryophyllales</taxon>
        <taxon>Chenopodiaceae</taxon>
        <taxon>Betoideae</taxon>
        <taxon>Beta</taxon>
    </lineage>
</organism>
<keyword evidence="2" id="KW-1185">Reference proteome</keyword>
<dbReference type="AlphaFoldDB" id="A0A0J8B0M1"/>
<dbReference type="Gramene" id="KMS94524">
    <property type="protein sequence ID" value="KMS94524"/>
    <property type="gene ID" value="BVRB_020550"/>
</dbReference>
<sequence length="191" mass="21676">MLTKREKEERLLLENQKSAVSKQKSQCMRLYEQSQTGAPDFAGHDKPSRLFKLAGTLGARALTVSEATEKLDTATSLYDEMLESASILQERSKTKAHRVRCRLFFGQVFQRLPSRSSICIGMPGTRSRCDSDKSAEDSEFGGSDIVRKYTERSNPITISLRSDRHRKGLNTIRSRHHLVSCERCNRMKSFG</sequence>
<gene>
    <name evidence="1" type="ORF">BVRB_020550</name>
</gene>
<evidence type="ECO:0000313" key="1">
    <source>
        <dbReference type="EMBL" id="KMS94524.1"/>
    </source>
</evidence>
<reference evidence="1 2" key="1">
    <citation type="journal article" date="2014" name="Nature">
        <title>The genome of the recently domesticated crop plant sugar beet (Beta vulgaris).</title>
        <authorList>
            <person name="Dohm J.C."/>
            <person name="Minoche A.E."/>
            <person name="Holtgrawe D."/>
            <person name="Capella-Gutierrez S."/>
            <person name="Zakrzewski F."/>
            <person name="Tafer H."/>
            <person name="Rupp O."/>
            <person name="Sorensen T.R."/>
            <person name="Stracke R."/>
            <person name="Reinhardt R."/>
            <person name="Goesmann A."/>
            <person name="Kraft T."/>
            <person name="Schulz B."/>
            <person name="Stadler P.F."/>
            <person name="Schmidt T."/>
            <person name="Gabaldon T."/>
            <person name="Lehrach H."/>
            <person name="Weisshaar B."/>
            <person name="Himmelbauer H."/>
        </authorList>
    </citation>
    <scope>NUCLEOTIDE SEQUENCE [LARGE SCALE GENOMIC DNA]</scope>
    <source>
        <tissue evidence="1">Taproot</tissue>
    </source>
</reference>
<proteinExistence type="predicted"/>
<evidence type="ECO:0000313" key="2">
    <source>
        <dbReference type="Proteomes" id="UP000035740"/>
    </source>
</evidence>
<dbReference type="EMBL" id="KQ092761">
    <property type="protein sequence ID" value="KMS94524.1"/>
    <property type="molecule type" value="Genomic_DNA"/>
</dbReference>